<dbReference type="EMBL" id="LWGR01000009">
    <property type="protein sequence ID" value="KZM72255.1"/>
    <property type="molecule type" value="Genomic_DNA"/>
</dbReference>
<proteinExistence type="predicted"/>
<dbReference type="RefSeq" id="WP_067592709.1">
    <property type="nucleotide sequence ID" value="NZ_JABMCZ010000001.1"/>
</dbReference>
<protein>
    <submittedName>
        <fullName evidence="1">Uncharacterized protein</fullName>
    </submittedName>
</protein>
<sequence length="172" mass="18800">MSAAATPVEEVVIRWSTTEQFEMRVSRAELLEMLAGDDELPDDLDELDDDAVSELFDSEVLAEEEGNEAGNYVATTDREIDEIEIVRPIPDQFAHLRVGHRIRVVQVLEEPRFESKRRIESVGSIIALGGSGLVLACGGGFAPTSVSWRDNVEITAVTDGIAEGKIVSAAWD</sequence>
<organism evidence="1 2">
    <name type="scientific">Nocardia terpenica</name>
    <dbReference type="NCBI Taxonomy" id="455432"/>
    <lineage>
        <taxon>Bacteria</taxon>
        <taxon>Bacillati</taxon>
        <taxon>Actinomycetota</taxon>
        <taxon>Actinomycetes</taxon>
        <taxon>Mycobacteriales</taxon>
        <taxon>Nocardiaceae</taxon>
        <taxon>Nocardia</taxon>
    </lineage>
</organism>
<evidence type="ECO:0000313" key="1">
    <source>
        <dbReference type="EMBL" id="KZM72255.1"/>
    </source>
</evidence>
<name>A0A164LCG3_9NOCA</name>
<accession>A0A164LCG3</accession>
<comment type="caution">
    <text evidence="1">The sequence shown here is derived from an EMBL/GenBank/DDBJ whole genome shotgun (WGS) entry which is preliminary data.</text>
</comment>
<evidence type="ECO:0000313" key="2">
    <source>
        <dbReference type="Proteomes" id="UP000076512"/>
    </source>
</evidence>
<gene>
    <name evidence="1" type="ORF">AWN90_36890</name>
</gene>
<keyword evidence="2" id="KW-1185">Reference proteome</keyword>
<dbReference type="Proteomes" id="UP000076512">
    <property type="component" value="Unassembled WGS sequence"/>
</dbReference>
<reference evidence="1 2" key="1">
    <citation type="submission" date="2016-04" db="EMBL/GenBank/DDBJ databases">
        <authorList>
            <person name="Evans L.H."/>
            <person name="Alamgir A."/>
            <person name="Owens N."/>
            <person name="Weber N.D."/>
            <person name="Virtaneva K."/>
            <person name="Barbian K."/>
            <person name="Babar A."/>
            <person name="Rosenke K."/>
        </authorList>
    </citation>
    <scope>NUCLEOTIDE SEQUENCE [LARGE SCALE GENOMIC DNA]</scope>
    <source>
        <strain evidence="1 2">IFM 0406</strain>
    </source>
</reference>
<dbReference type="STRING" id="455432.AWN90_36890"/>
<dbReference type="AlphaFoldDB" id="A0A164LCG3"/>